<evidence type="ECO:0000313" key="2">
    <source>
        <dbReference type="EMBL" id="MFB5682151.1"/>
    </source>
</evidence>
<protein>
    <recommendedName>
        <fullName evidence="4">FHA domain-containing protein</fullName>
    </recommendedName>
</protein>
<dbReference type="EMBL" id="JBHILM010000015">
    <property type="protein sequence ID" value="MFB5682151.1"/>
    <property type="molecule type" value="Genomic_DNA"/>
</dbReference>
<evidence type="ECO:0008006" key="4">
    <source>
        <dbReference type="Google" id="ProtNLM"/>
    </source>
</evidence>
<reference evidence="2 3" key="1">
    <citation type="submission" date="2024-09" db="EMBL/GenBank/DDBJ databases">
        <authorList>
            <person name="Ruan L."/>
        </authorList>
    </citation>
    <scope>NUCLEOTIDE SEQUENCE [LARGE SCALE GENOMIC DNA]</scope>
    <source>
        <strain evidence="2 3">D33</strain>
    </source>
</reference>
<dbReference type="RefSeq" id="WP_375525910.1">
    <property type="nucleotide sequence ID" value="NZ_JBHILM010000015.1"/>
</dbReference>
<keyword evidence="3" id="KW-1185">Reference proteome</keyword>
<feature type="compositionally biased region" description="Low complexity" evidence="1">
    <location>
        <begin position="61"/>
        <end position="94"/>
    </location>
</feature>
<dbReference type="Proteomes" id="UP001580407">
    <property type="component" value="Unassembled WGS sequence"/>
</dbReference>
<evidence type="ECO:0000313" key="3">
    <source>
        <dbReference type="Proteomes" id="UP001580407"/>
    </source>
</evidence>
<sequence length="186" mass="19139">MKSGYKAALAVILIGGGILAGSVLNNPANGASNGGQPGTADDPVVTKSYVDEQIAKALGGNVPSSSSNSTSNTKNETTKTTVPSASAPTDTTPAANNEVKVVELKPGKKLIAKAGAEFIVRNGYAVVYSMDASGAIDITDGTEIFHNQAVKKNHLLSFPRDGRGIQVQDGQTYNVTVMVRGGYSVQ</sequence>
<accession>A0ABV5BC71</accession>
<feature type="region of interest" description="Disordered" evidence="1">
    <location>
        <begin position="57"/>
        <end position="94"/>
    </location>
</feature>
<name>A0ABV5BC71_9BACL</name>
<proteinExistence type="predicted"/>
<organism evidence="2 3">
    <name type="scientific">Paenibacillus terreus</name>
    <dbReference type="NCBI Taxonomy" id="1387834"/>
    <lineage>
        <taxon>Bacteria</taxon>
        <taxon>Bacillati</taxon>
        <taxon>Bacillota</taxon>
        <taxon>Bacilli</taxon>
        <taxon>Bacillales</taxon>
        <taxon>Paenibacillaceae</taxon>
        <taxon>Paenibacillus</taxon>
    </lineage>
</organism>
<evidence type="ECO:0000256" key="1">
    <source>
        <dbReference type="SAM" id="MobiDB-lite"/>
    </source>
</evidence>
<gene>
    <name evidence="2" type="ORF">ACE3NQ_14600</name>
</gene>
<comment type="caution">
    <text evidence="2">The sequence shown here is derived from an EMBL/GenBank/DDBJ whole genome shotgun (WGS) entry which is preliminary data.</text>
</comment>